<name>A0A133KCL0_HEYCO</name>
<dbReference type="EMBL" id="LRPN01000177">
    <property type="protein sequence ID" value="KWZ77270.1"/>
    <property type="molecule type" value="Genomic_DNA"/>
</dbReference>
<feature type="non-terminal residue" evidence="1">
    <location>
        <position position="1"/>
    </location>
</feature>
<sequence length="61" mass="7025">SLVLNAKAGDKEIPLAPVFKCRDKGFPYCPCHPFSNFPRPVARFLRLSSRYDPESFFSAWF</sequence>
<comment type="caution">
    <text evidence="1">The sequence shown here is derived from an EMBL/GenBank/DDBJ whole genome shotgun (WGS) entry which is preliminary data.</text>
</comment>
<protein>
    <submittedName>
        <fullName evidence="1">Uncharacterized protein</fullName>
    </submittedName>
</protein>
<proteinExistence type="predicted"/>
<evidence type="ECO:0000313" key="2">
    <source>
        <dbReference type="Proteomes" id="UP000070376"/>
    </source>
</evidence>
<organism evidence="1 2">
    <name type="scientific">Heyndrickxia coagulans</name>
    <name type="common">Weizmannia coagulans</name>
    <dbReference type="NCBI Taxonomy" id="1398"/>
    <lineage>
        <taxon>Bacteria</taxon>
        <taxon>Bacillati</taxon>
        <taxon>Bacillota</taxon>
        <taxon>Bacilli</taxon>
        <taxon>Bacillales</taxon>
        <taxon>Bacillaceae</taxon>
        <taxon>Heyndrickxia</taxon>
    </lineage>
</organism>
<dbReference type="Proteomes" id="UP000070376">
    <property type="component" value="Unassembled WGS sequence"/>
</dbReference>
<dbReference type="AlphaFoldDB" id="A0A133KCL0"/>
<evidence type="ECO:0000313" key="1">
    <source>
        <dbReference type="EMBL" id="KWZ77270.1"/>
    </source>
</evidence>
<reference evidence="2" key="1">
    <citation type="submission" date="2016-01" db="EMBL/GenBank/DDBJ databases">
        <authorList>
            <person name="Mitreva M."/>
            <person name="Pepin K.H."/>
            <person name="Mihindukulasuriya K.A."/>
            <person name="Fulton R."/>
            <person name="Fronick C."/>
            <person name="O'Laughlin M."/>
            <person name="Miner T."/>
            <person name="Herter B."/>
            <person name="Rosa B.A."/>
            <person name="Cordes M."/>
            <person name="Tomlinson C."/>
            <person name="Wollam A."/>
            <person name="Palsikar V.B."/>
            <person name="Mardis E.R."/>
            <person name="Wilson R.K."/>
        </authorList>
    </citation>
    <scope>NUCLEOTIDE SEQUENCE [LARGE SCALE GENOMIC DNA]</scope>
    <source>
        <strain evidence="2">GED7749B</strain>
    </source>
</reference>
<gene>
    <name evidence="1" type="ORF">HMPREF3213_03459</name>
</gene>
<accession>A0A133KCL0</accession>